<comment type="caution">
    <text evidence="1">The sequence shown here is derived from an EMBL/GenBank/DDBJ whole genome shotgun (WGS) entry which is preliminary data.</text>
</comment>
<proteinExistence type="predicted"/>
<accession>A0ABU5C780</accession>
<keyword evidence="2" id="KW-1185">Reference proteome</keyword>
<dbReference type="Proteomes" id="UP001281447">
    <property type="component" value="Unassembled WGS sequence"/>
</dbReference>
<sequence length="90" mass="10334">MELAYDIVERPEKYAEIPALDWPELRSEFCKAQLEDIRPSLMAAADSQETFDIVLARQGLTDVWERYVDEKAEIAALVFCEEHGLNNKTS</sequence>
<name>A0ABU5C780_9BACI</name>
<evidence type="ECO:0000313" key="2">
    <source>
        <dbReference type="Proteomes" id="UP001281447"/>
    </source>
</evidence>
<evidence type="ECO:0000313" key="1">
    <source>
        <dbReference type="EMBL" id="MDY0395192.1"/>
    </source>
</evidence>
<organism evidence="1 2">
    <name type="scientific">Tigheibacillus halophilus</name>
    <dbReference type="NCBI Taxonomy" id="361280"/>
    <lineage>
        <taxon>Bacteria</taxon>
        <taxon>Bacillati</taxon>
        <taxon>Bacillota</taxon>
        <taxon>Bacilli</taxon>
        <taxon>Bacillales</taxon>
        <taxon>Bacillaceae</taxon>
        <taxon>Tigheibacillus</taxon>
    </lineage>
</organism>
<protein>
    <submittedName>
        <fullName evidence="1">Uncharacterized protein</fullName>
    </submittedName>
</protein>
<reference evidence="1 2" key="1">
    <citation type="submission" date="2023-10" db="EMBL/GenBank/DDBJ databases">
        <title>Virgibacillus halophilus 5B73C genome.</title>
        <authorList>
            <person name="Miliotis G."/>
            <person name="Sengupta P."/>
            <person name="Hameed A."/>
            <person name="Chuvochina M."/>
            <person name="Mcdonagh F."/>
            <person name="Simpson A.C."/>
            <person name="Singh N.K."/>
            <person name="Rekha P.D."/>
            <person name="Raman K."/>
            <person name="Hugenholtz P."/>
            <person name="Venkateswaran K."/>
        </authorList>
    </citation>
    <scope>NUCLEOTIDE SEQUENCE [LARGE SCALE GENOMIC DNA]</scope>
    <source>
        <strain evidence="1 2">5B73C</strain>
    </source>
</reference>
<dbReference type="EMBL" id="JAWDIP010000003">
    <property type="protein sequence ID" value="MDY0395192.1"/>
    <property type="molecule type" value="Genomic_DNA"/>
</dbReference>
<gene>
    <name evidence="1" type="ORF">RWE15_13145</name>
</gene>